<dbReference type="Proteomes" id="UP000001593">
    <property type="component" value="Unassembled WGS sequence"/>
</dbReference>
<evidence type="ECO:0000313" key="3">
    <source>
        <dbReference type="Proteomes" id="UP000001593"/>
    </source>
</evidence>
<dbReference type="PANTHER" id="PTHR13887:SF41">
    <property type="entry name" value="THIOREDOXIN SUPERFAMILY PROTEIN"/>
    <property type="match status" value="1"/>
</dbReference>
<dbReference type="InterPro" id="IPR001853">
    <property type="entry name" value="DSBA-like_thioredoxin_dom"/>
</dbReference>
<dbReference type="PhylomeDB" id="A7RV26"/>
<evidence type="ECO:0000259" key="1">
    <source>
        <dbReference type="Pfam" id="PF01323"/>
    </source>
</evidence>
<sequence>MPALHHGSLGKHLSSLCPEAKQNISRSNEPRGISFNPNRHVVNTLKSHCLLDYAATENKQDAVAESLFHHYFEQAHNISREDVLQQVASEAGLDATAAMKHVDDKGVASRVKAEGLEARQHGVNGVPFFSIIAKGCPDPPVAFSGAQPPDTFKKVFSRLLNQLKSSI</sequence>
<dbReference type="InParanoid" id="A7RV26"/>
<dbReference type="AlphaFoldDB" id="A7RV26"/>
<evidence type="ECO:0000313" key="2">
    <source>
        <dbReference type="EMBL" id="EDO44712.1"/>
    </source>
</evidence>
<dbReference type="STRING" id="45351.A7RV26"/>
<accession>A7RV26</accession>
<dbReference type="OMA" id="HRYFENA"/>
<dbReference type="HOGENOM" id="CLU_069253_2_1_1"/>
<reference evidence="2 3" key="1">
    <citation type="journal article" date="2007" name="Science">
        <title>Sea anemone genome reveals ancestral eumetazoan gene repertoire and genomic organization.</title>
        <authorList>
            <person name="Putnam N.H."/>
            <person name="Srivastava M."/>
            <person name="Hellsten U."/>
            <person name="Dirks B."/>
            <person name="Chapman J."/>
            <person name="Salamov A."/>
            <person name="Terry A."/>
            <person name="Shapiro H."/>
            <person name="Lindquist E."/>
            <person name="Kapitonov V.V."/>
            <person name="Jurka J."/>
            <person name="Genikhovich G."/>
            <person name="Grigoriev I.V."/>
            <person name="Lucas S.M."/>
            <person name="Steele R.E."/>
            <person name="Finnerty J.R."/>
            <person name="Technau U."/>
            <person name="Martindale M.Q."/>
            <person name="Rokhsar D.S."/>
        </authorList>
    </citation>
    <scope>NUCLEOTIDE SEQUENCE [LARGE SCALE GENOMIC DNA]</scope>
    <source>
        <strain evidence="3">CH2 X CH6</strain>
    </source>
</reference>
<dbReference type="GO" id="GO:0016491">
    <property type="term" value="F:oxidoreductase activity"/>
    <property type="evidence" value="ECO:0007669"/>
    <property type="project" value="InterPro"/>
</dbReference>
<dbReference type="PANTHER" id="PTHR13887">
    <property type="entry name" value="GLUTATHIONE S-TRANSFERASE KAPPA"/>
    <property type="match status" value="1"/>
</dbReference>
<dbReference type="EMBL" id="DS469542">
    <property type="protein sequence ID" value="EDO44712.1"/>
    <property type="molecule type" value="Genomic_DNA"/>
</dbReference>
<dbReference type="Pfam" id="PF01323">
    <property type="entry name" value="DSBA"/>
    <property type="match status" value="1"/>
</dbReference>
<dbReference type="InterPro" id="IPR036249">
    <property type="entry name" value="Thioredoxin-like_sf"/>
</dbReference>
<organism evidence="2 3">
    <name type="scientific">Nematostella vectensis</name>
    <name type="common">Starlet sea anemone</name>
    <dbReference type="NCBI Taxonomy" id="45351"/>
    <lineage>
        <taxon>Eukaryota</taxon>
        <taxon>Metazoa</taxon>
        <taxon>Cnidaria</taxon>
        <taxon>Anthozoa</taxon>
        <taxon>Hexacorallia</taxon>
        <taxon>Actiniaria</taxon>
        <taxon>Edwardsiidae</taxon>
        <taxon>Nematostella</taxon>
    </lineage>
</organism>
<dbReference type="Gene3D" id="3.40.30.10">
    <property type="entry name" value="Glutaredoxin"/>
    <property type="match status" value="1"/>
</dbReference>
<gene>
    <name evidence="2" type="ORF">NEMVEDRAFT_v1g232305</name>
</gene>
<proteinExistence type="predicted"/>
<keyword evidence="3" id="KW-1185">Reference proteome</keyword>
<protein>
    <recommendedName>
        <fullName evidence="1">DSBA-like thioredoxin domain-containing protein</fullName>
    </recommendedName>
</protein>
<name>A7RV26_NEMVE</name>
<dbReference type="SUPFAM" id="SSF52833">
    <property type="entry name" value="Thioredoxin-like"/>
    <property type="match status" value="1"/>
</dbReference>
<feature type="domain" description="DSBA-like thioredoxin" evidence="1">
    <location>
        <begin position="21"/>
        <end position="155"/>
    </location>
</feature>